<protein>
    <submittedName>
        <fullName evidence="1">Uncharacterized protein</fullName>
    </submittedName>
</protein>
<gene>
    <name evidence="1" type="ORF">E0L32_005858</name>
</gene>
<dbReference type="AlphaFoldDB" id="A0A507AS84"/>
<accession>A0A507AS84</accession>
<proteinExistence type="predicted"/>
<sequence length="205" mass="24671">MPLSQRKVKVFRETVYSSTYTTGTLRRIHIHDIKTRDKDKSYSSPFSLATALVAKTVTFRTVRNIFTSEPSTEHQSRPTKVPPIREYLSNKANDNMCYYEQTRWRCGYWRWGNFRQQCTKEYRTGETCGLKLVYDTMYNNSKCKLCEQMEKKERRWTKMAQDLERWRREGNRRATIEKTEGDMQDLRHQINKIWLDHQARQTDMS</sequence>
<dbReference type="Proteomes" id="UP000319257">
    <property type="component" value="Unassembled WGS sequence"/>
</dbReference>
<dbReference type="EMBL" id="SKBQ01000032">
    <property type="protein sequence ID" value="TPX13655.1"/>
    <property type="molecule type" value="Genomic_DNA"/>
</dbReference>
<evidence type="ECO:0000313" key="1">
    <source>
        <dbReference type="EMBL" id="TPX13655.1"/>
    </source>
</evidence>
<comment type="caution">
    <text evidence="1">The sequence shown here is derived from an EMBL/GenBank/DDBJ whole genome shotgun (WGS) entry which is preliminary data.</text>
</comment>
<reference evidence="1 2" key="1">
    <citation type="submission" date="2019-06" db="EMBL/GenBank/DDBJ databases">
        <title>Draft genome sequence of the filamentous fungus Phialemoniopsis curvata isolated from diesel fuel.</title>
        <authorList>
            <person name="Varaljay V.A."/>
            <person name="Lyon W.J."/>
            <person name="Crouch A.L."/>
            <person name="Drake C.E."/>
            <person name="Hollomon J.M."/>
            <person name="Nadeau L.J."/>
            <person name="Nunn H.S."/>
            <person name="Stevenson B.S."/>
            <person name="Bojanowski C.L."/>
            <person name="Crookes-Goodson W.J."/>
        </authorList>
    </citation>
    <scope>NUCLEOTIDE SEQUENCE [LARGE SCALE GENOMIC DNA]</scope>
    <source>
        <strain evidence="1 2">D216</strain>
    </source>
</reference>
<name>A0A507AS84_9PEZI</name>
<dbReference type="RefSeq" id="XP_030995366.1">
    <property type="nucleotide sequence ID" value="XM_031140426.1"/>
</dbReference>
<organism evidence="1 2">
    <name type="scientific">Thyridium curvatum</name>
    <dbReference type="NCBI Taxonomy" id="1093900"/>
    <lineage>
        <taxon>Eukaryota</taxon>
        <taxon>Fungi</taxon>
        <taxon>Dikarya</taxon>
        <taxon>Ascomycota</taxon>
        <taxon>Pezizomycotina</taxon>
        <taxon>Sordariomycetes</taxon>
        <taxon>Sordariomycetidae</taxon>
        <taxon>Thyridiales</taxon>
        <taxon>Thyridiaceae</taxon>
        <taxon>Thyridium</taxon>
    </lineage>
</organism>
<keyword evidence="2" id="KW-1185">Reference proteome</keyword>
<dbReference type="OrthoDB" id="5015991at2759"/>
<dbReference type="GeneID" id="41973305"/>
<dbReference type="InParanoid" id="A0A507AS84"/>
<evidence type="ECO:0000313" key="2">
    <source>
        <dbReference type="Proteomes" id="UP000319257"/>
    </source>
</evidence>